<name>A0ABQ3IDJ5_9PSEU</name>
<gene>
    <name evidence="12" type="primary">folP</name>
    <name evidence="12" type="ORF">GCM10017786_08240</name>
</gene>
<feature type="domain" description="Pterin-binding" evidence="11">
    <location>
        <begin position="27"/>
        <end position="271"/>
    </location>
</feature>
<comment type="cofactor">
    <cofactor evidence="2">
        <name>Mg(2+)</name>
        <dbReference type="ChEBI" id="CHEBI:18420"/>
    </cofactor>
</comment>
<dbReference type="Pfam" id="PF00809">
    <property type="entry name" value="Pterin_bind"/>
    <property type="match status" value="1"/>
</dbReference>
<dbReference type="PANTHER" id="PTHR20941">
    <property type="entry name" value="FOLATE SYNTHESIS PROTEINS"/>
    <property type="match status" value="1"/>
</dbReference>
<keyword evidence="6" id="KW-0808">Transferase</keyword>
<evidence type="ECO:0000256" key="4">
    <source>
        <dbReference type="ARBA" id="ARBA00009503"/>
    </source>
</evidence>
<comment type="catalytic activity">
    <reaction evidence="1">
        <text>(7,8-dihydropterin-6-yl)methyl diphosphate + 4-aminobenzoate = 7,8-dihydropteroate + diphosphate</text>
        <dbReference type="Rhea" id="RHEA:19949"/>
        <dbReference type="ChEBI" id="CHEBI:17836"/>
        <dbReference type="ChEBI" id="CHEBI:17839"/>
        <dbReference type="ChEBI" id="CHEBI:33019"/>
        <dbReference type="ChEBI" id="CHEBI:72950"/>
        <dbReference type="EC" id="2.5.1.15"/>
    </reaction>
</comment>
<evidence type="ECO:0000259" key="11">
    <source>
        <dbReference type="PROSITE" id="PS50972"/>
    </source>
</evidence>
<keyword evidence="7" id="KW-0479">Metal-binding</keyword>
<reference evidence="13" key="1">
    <citation type="journal article" date="2019" name="Int. J. Syst. Evol. Microbiol.">
        <title>The Global Catalogue of Microorganisms (GCM) 10K type strain sequencing project: providing services to taxonomists for standard genome sequencing and annotation.</title>
        <authorList>
            <consortium name="The Broad Institute Genomics Platform"/>
            <consortium name="The Broad Institute Genome Sequencing Center for Infectious Disease"/>
            <person name="Wu L."/>
            <person name="Ma J."/>
        </authorList>
    </citation>
    <scope>NUCLEOTIDE SEQUENCE [LARGE SCALE GENOMIC DNA]</scope>
    <source>
        <strain evidence="13">CGMCC 4.7677</strain>
    </source>
</reference>
<evidence type="ECO:0000256" key="8">
    <source>
        <dbReference type="ARBA" id="ARBA00022842"/>
    </source>
</evidence>
<dbReference type="InterPro" id="IPR045031">
    <property type="entry name" value="DHP_synth-like"/>
</dbReference>
<dbReference type="EC" id="2.5.1.15" evidence="5"/>
<evidence type="ECO:0000256" key="10">
    <source>
        <dbReference type="SAM" id="MobiDB-lite"/>
    </source>
</evidence>
<dbReference type="Gene3D" id="3.20.20.20">
    <property type="entry name" value="Dihydropteroate synthase-like"/>
    <property type="match status" value="1"/>
</dbReference>
<sequence length="282" mass="29620">MTLHSSLPRLLTDGSRPTPVRSDPRPLKVMGILNATPDSFWQGSRYPAVGRAIEAGEEMFALGAWAVDIGGESTRPGAAPVSPAEELERIAPIVAALAGRGRVSVDTRHAEVAEEAVRLGASIINDVSGSLCPVAARTGAGYVGMHSHTVPVSVDGNPVYDDVHAEVAAHLSAIAAEARQEGVGDLWIDPGIGFGKSVEDNLELLRRLRELSSLGVPVLVGVSRKSFIGRITGRDVGDRLAGSLALIAPAWTAGVDVIRVHDVEATLDTIAMLDAVWGRPRT</sequence>
<evidence type="ECO:0000256" key="2">
    <source>
        <dbReference type="ARBA" id="ARBA00001946"/>
    </source>
</evidence>
<evidence type="ECO:0000256" key="6">
    <source>
        <dbReference type="ARBA" id="ARBA00022679"/>
    </source>
</evidence>
<protein>
    <recommendedName>
        <fullName evidence="5">dihydropteroate synthase</fullName>
        <ecNumber evidence="5">2.5.1.15</ecNumber>
    </recommendedName>
</protein>
<feature type="region of interest" description="Disordered" evidence="10">
    <location>
        <begin position="1"/>
        <end position="26"/>
    </location>
</feature>
<proteinExistence type="inferred from homology"/>
<evidence type="ECO:0000256" key="1">
    <source>
        <dbReference type="ARBA" id="ARBA00000012"/>
    </source>
</evidence>
<comment type="similarity">
    <text evidence="4">Belongs to the DHPS family.</text>
</comment>
<dbReference type="EMBL" id="BNAU01000001">
    <property type="protein sequence ID" value="GHE80465.1"/>
    <property type="molecule type" value="Genomic_DNA"/>
</dbReference>
<keyword evidence="9" id="KW-0289">Folate biosynthesis</keyword>
<comment type="caution">
    <text evidence="12">The sequence shown here is derived from an EMBL/GenBank/DDBJ whole genome shotgun (WGS) entry which is preliminary data.</text>
</comment>
<dbReference type="InterPro" id="IPR006390">
    <property type="entry name" value="DHP_synth_dom"/>
</dbReference>
<dbReference type="NCBIfam" id="TIGR01496">
    <property type="entry name" value="DHPS"/>
    <property type="match status" value="1"/>
</dbReference>
<evidence type="ECO:0000313" key="13">
    <source>
        <dbReference type="Proteomes" id="UP000605897"/>
    </source>
</evidence>
<dbReference type="PANTHER" id="PTHR20941:SF1">
    <property type="entry name" value="FOLIC ACID SYNTHESIS PROTEIN FOL1"/>
    <property type="match status" value="1"/>
</dbReference>
<evidence type="ECO:0000256" key="7">
    <source>
        <dbReference type="ARBA" id="ARBA00022723"/>
    </source>
</evidence>
<dbReference type="Proteomes" id="UP000605897">
    <property type="component" value="Unassembled WGS sequence"/>
</dbReference>
<accession>A0ABQ3IDJ5</accession>
<evidence type="ECO:0000256" key="5">
    <source>
        <dbReference type="ARBA" id="ARBA00012458"/>
    </source>
</evidence>
<dbReference type="InterPro" id="IPR011005">
    <property type="entry name" value="Dihydropteroate_synth-like_sf"/>
</dbReference>
<dbReference type="SUPFAM" id="SSF51717">
    <property type="entry name" value="Dihydropteroate synthetase-like"/>
    <property type="match status" value="1"/>
</dbReference>
<evidence type="ECO:0000256" key="9">
    <source>
        <dbReference type="ARBA" id="ARBA00022909"/>
    </source>
</evidence>
<comment type="pathway">
    <text evidence="3">Cofactor biosynthesis; tetrahydrofolate biosynthesis; 7,8-dihydrofolate from 2-amino-4-hydroxy-6-hydroxymethyl-7,8-dihydropteridine diphosphate and 4-aminobenzoate: step 1/2.</text>
</comment>
<dbReference type="PROSITE" id="PS50972">
    <property type="entry name" value="PTERIN_BINDING"/>
    <property type="match status" value="1"/>
</dbReference>
<keyword evidence="8" id="KW-0460">Magnesium</keyword>
<evidence type="ECO:0000313" key="12">
    <source>
        <dbReference type="EMBL" id="GHE80465.1"/>
    </source>
</evidence>
<keyword evidence="13" id="KW-1185">Reference proteome</keyword>
<evidence type="ECO:0000256" key="3">
    <source>
        <dbReference type="ARBA" id="ARBA00004763"/>
    </source>
</evidence>
<dbReference type="InterPro" id="IPR000489">
    <property type="entry name" value="Pterin-binding_dom"/>
</dbReference>
<dbReference type="CDD" id="cd00739">
    <property type="entry name" value="DHPS"/>
    <property type="match status" value="1"/>
</dbReference>
<dbReference type="RefSeq" id="WP_229874137.1">
    <property type="nucleotide sequence ID" value="NZ_BNAU01000001.1"/>
</dbReference>
<organism evidence="12 13">
    <name type="scientific">Amycolatopsis deserti</name>
    <dbReference type="NCBI Taxonomy" id="185696"/>
    <lineage>
        <taxon>Bacteria</taxon>
        <taxon>Bacillati</taxon>
        <taxon>Actinomycetota</taxon>
        <taxon>Actinomycetes</taxon>
        <taxon>Pseudonocardiales</taxon>
        <taxon>Pseudonocardiaceae</taxon>
        <taxon>Amycolatopsis</taxon>
    </lineage>
</organism>